<proteinExistence type="predicted"/>
<protein>
    <submittedName>
        <fullName evidence="1">Uncharacterized protein</fullName>
    </submittedName>
</protein>
<accession>A0A7Z7I6M6</accession>
<dbReference type="Proteomes" id="UP000219522">
    <property type="component" value="Unassembled WGS sequence"/>
</dbReference>
<name>A0A7Z7I6M6_9BURK</name>
<dbReference type="EMBL" id="OCSU01000001">
    <property type="protein sequence ID" value="SOE67478.1"/>
    <property type="molecule type" value="Genomic_DNA"/>
</dbReference>
<dbReference type="AlphaFoldDB" id="A0A7Z7I6M6"/>
<comment type="caution">
    <text evidence="1">The sequence shown here is derived from an EMBL/GenBank/DDBJ whole genome shotgun (WGS) entry which is preliminary data.</text>
</comment>
<gene>
    <name evidence="1" type="ORF">SAMN05446927_3315</name>
</gene>
<organism evidence="1 2">
    <name type="scientific">Caballeronia arationis</name>
    <dbReference type="NCBI Taxonomy" id="1777142"/>
    <lineage>
        <taxon>Bacteria</taxon>
        <taxon>Pseudomonadati</taxon>
        <taxon>Pseudomonadota</taxon>
        <taxon>Betaproteobacteria</taxon>
        <taxon>Burkholderiales</taxon>
        <taxon>Burkholderiaceae</taxon>
        <taxon>Caballeronia</taxon>
    </lineage>
</organism>
<keyword evidence="2" id="KW-1185">Reference proteome</keyword>
<evidence type="ECO:0000313" key="2">
    <source>
        <dbReference type="Proteomes" id="UP000219522"/>
    </source>
</evidence>
<sequence>MNGYSITNVEREKHMSKLDGATVYVELERAGGGRVEIYSREATKEEALRMFDSASNDRRAIEDDLASRLAAEVKADLLCAGYFFVDGDKDAHEDVAFPISHAVAAISEHFGIEVETLERALEPANITALTSVKEAELAAFCKDHPEIMASAEAAGERHRAVQAALAEELAHELEGEVKH</sequence>
<reference evidence="1 2" key="1">
    <citation type="submission" date="2017-09" db="EMBL/GenBank/DDBJ databases">
        <authorList>
            <person name="Varghese N."/>
            <person name="Submissions S."/>
        </authorList>
    </citation>
    <scope>NUCLEOTIDE SEQUENCE [LARGE SCALE GENOMIC DNA]</scope>
    <source>
        <strain evidence="1 2">OK806</strain>
    </source>
</reference>
<evidence type="ECO:0000313" key="1">
    <source>
        <dbReference type="EMBL" id="SOE67478.1"/>
    </source>
</evidence>